<accession>A0ACC3SSV2</accession>
<dbReference type="Proteomes" id="UP001433508">
    <property type="component" value="Unassembled WGS sequence"/>
</dbReference>
<protein>
    <submittedName>
        <fullName evidence="1">Uncharacterized protein</fullName>
    </submittedName>
</protein>
<organism evidence="1 2">
    <name type="scientific">Lipomyces kononenkoae</name>
    <name type="common">Yeast</name>
    <dbReference type="NCBI Taxonomy" id="34357"/>
    <lineage>
        <taxon>Eukaryota</taxon>
        <taxon>Fungi</taxon>
        <taxon>Dikarya</taxon>
        <taxon>Ascomycota</taxon>
        <taxon>Saccharomycotina</taxon>
        <taxon>Lipomycetes</taxon>
        <taxon>Lipomycetales</taxon>
        <taxon>Lipomycetaceae</taxon>
        <taxon>Lipomyces</taxon>
    </lineage>
</organism>
<evidence type="ECO:0000313" key="1">
    <source>
        <dbReference type="EMBL" id="KAK9234474.1"/>
    </source>
</evidence>
<dbReference type="EMBL" id="MU971473">
    <property type="protein sequence ID" value="KAK9234474.1"/>
    <property type="molecule type" value="Genomic_DNA"/>
</dbReference>
<gene>
    <name evidence="1" type="ORF">V1525DRAFT_412975</name>
</gene>
<name>A0ACC3SSV2_LIPKO</name>
<keyword evidence="2" id="KW-1185">Reference proteome</keyword>
<comment type="caution">
    <text evidence="1">The sequence shown here is derived from an EMBL/GenBank/DDBJ whole genome shotgun (WGS) entry which is preliminary data.</text>
</comment>
<sequence>MPSFDDLPVEINELILQHANVLTSTLGLPRIHGFVNYMRDIRVNYSDFSLLNRTWRELIQRQLFSHPVFVVDYNPGTQRVLRLSRNLENAERIYRENPDLARYSNGADVKFVKTSAPCPTDWEAIRNLLYRVWMLLKQLALSSSRSILNSEGAIERTFGVGLITVNDYSSVGEPVDANIDCPTEFYLPEIGIPIRLNVNDTFDSQHLMSLELMTAILNTLPKLQRLEMGSHVFNGKDEFLKFFFSRNSLRSVQMISQFTDFVMIGGLNTP</sequence>
<evidence type="ECO:0000313" key="2">
    <source>
        <dbReference type="Proteomes" id="UP001433508"/>
    </source>
</evidence>
<reference evidence="2" key="1">
    <citation type="journal article" date="2024" name="Front. Bioeng. Biotechnol.">
        <title>Genome-scale model development and genomic sequencing of the oleaginous clade Lipomyces.</title>
        <authorList>
            <person name="Czajka J.J."/>
            <person name="Han Y."/>
            <person name="Kim J."/>
            <person name="Mondo S.J."/>
            <person name="Hofstad B.A."/>
            <person name="Robles A."/>
            <person name="Haridas S."/>
            <person name="Riley R."/>
            <person name="LaButti K."/>
            <person name="Pangilinan J."/>
            <person name="Andreopoulos W."/>
            <person name="Lipzen A."/>
            <person name="Yan J."/>
            <person name="Wang M."/>
            <person name="Ng V."/>
            <person name="Grigoriev I.V."/>
            <person name="Spatafora J.W."/>
            <person name="Magnuson J.K."/>
            <person name="Baker S.E."/>
            <person name="Pomraning K.R."/>
        </authorList>
    </citation>
    <scope>NUCLEOTIDE SEQUENCE [LARGE SCALE GENOMIC DNA]</scope>
    <source>
        <strain evidence="2">CBS 7786</strain>
    </source>
</reference>
<proteinExistence type="predicted"/>